<name>A0ABU0E3A7_9FIRM</name>
<dbReference type="Pfam" id="PF04519">
    <property type="entry name" value="Bactofilin"/>
    <property type="match status" value="1"/>
</dbReference>
<evidence type="ECO:0000256" key="2">
    <source>
        <dbReference type="SAM" id="Phobius"/>
    </source>
</evidence>
<comment type="similarity">
    <text evidence="1">Belongs to the bactofilin family.</text>
</comment>
<feature type="transmembrane region" description="Helical" evidence="2">
    <location>
        <begin position="12"/>
        <end position="33"/>
    </location>
</feature>
<organism evidence="3 4">
    <name type="scientific">Breznakia pachnodae</name>
    <dbReference type="NCBI Taxonomy" id="265178"/>
    <lineage>
        <taxon>Bacteria</taxon>
        <taxon>Bacillati</taxon>
        <taxon>Bacillota</taxon>
        <taxon>Erysipelotrichia</taxon>
        <taxon>Erysipelotrichales</taxon>
        <taxon>Erysipelotrichaceae</taxon>
        <taxon>Breznakia</taxon>
    </lineage>
</organism>
<keyword evidence="4" id="KW-1185">Reference proteome</keyword>
<evidence type="ECO:0000313" key="4">
    <source>
        <dbReference type="Proteomes" id="UP001230220"/>
    </source>
</evidence>
<accession>A0ABU0E3A7</accession>
<dbReference type="InterPro" id="IPR007607">
    <property type="entry name" value="BacA/B"/>
</dbReference>
<dbReference type="PANTHER" id="PTHR35024:SF4">
    <property type="entry name" value="POLYMER-FORMING CYTOSKELETAL PROTEIN"/>
    <property type="match status" value="1"/>
</dbReference>
<dbReference type="SUPFAM" id="SSF51161">
    <property type="entry name" value="Trimeric LpxA-like enzymes"/>
    <property type="match status" value="1"/>
</dbReference>
<keyword evidence="2" id="KW-1133">Transmembrane helix</keyword>
<gene>
    <name evidence="3" type="ORF">J2S15_002037</name>
</gene>
<sequence>MEIVNLLLKPNVFPYLFLLLALVIMCGLIFFAFKEWQLKRAVLKEETTILGEDVSISDSVVEKGKDLHNYVNTIFQSKKSEDVEKHNDQGELEKMEHNNYENDDYNGIQVEDVKDDMLSSGQKEKTIFSTTTVIEGNVRVDSPLIVKGTVTGDIISSSVVEISNGAVIEGNIQASNIEIDHAKITGDMVVSERVYVGTDTHIKGSIRSKTMIVEGDIEGDVYASEETKLAHNAKVLGNIYTPLIDIDRGAKMSGRIINDELKNNID</sequence>
<dbReference type="InterPro" id="IPR011004">
    <property type="entry name" value="Trimer_LpxA-like_sf"/>
</dbReference>
<dbReference type="RefSeq" id="WP_307407890.1">
    <property type="nucleotide sequence ID" value="NZ_JAUSUR010000003.1"/>
</dbReference>
<keyword evidence="2" id="KW-0812">Transmembrane</keyword>
<evidence type="ECO:0000313" key="3">
    <source>
        <dbReference type="EMBL" id="MDQ0361290.1"/>
    </source>
</evidence>
<dbReference type="PANTHER" id="PTHR35024">
    <property type="entry name" value="HYPOTHETICAL CYTOSOLIC PROTEIN"/>
    <property type="match status" value="1"/>
</dbReference>
<evidence type="ECO:0000256" key="1">
    <source>
        <dbReference type="ARBA" id="ARBA00044755"/>
    </source>
</evidence>
<comment type="caution">
    <text evidence="3">The sequence shown here is derived from an EMBL/GenBank/DDBJ whole genome shotgun (WGS) entry which is preliminary data.</text>
</comment>
<reference evidence="3 4" key="1">
    <citation type="submission" date="2023-07" db="EMBL/GenBank/DDBJ databases">
        <title>Genomic Encyclopedia of Type Strains, Phase IV (KMG-IV): sequencing the most valuable type-strain genomes for metagenomic binning, comparative biology and taxonomic classification.</title>
        <authorList>
            <person name="Goeker M."/>
        </authorList>
    </citation>
    <scope>NUCLEOTIDE SEQUENCE [LARGE SCALE GENOMIC DNA]</scope>
    <source>
        <strain evidence="3 4">DSM 16784</strain>
    </source>
</reference>
<dbReference type="Proteomes" id="UP001230220">
    <property type="component" value="Unassembled WGS sequence"/>
</dbReference>
<protein>
    <submittedName>
        <fullName evidence="3">Cytoskeletal protein CcmA (Bactofilin family)</fullName>
    </submittedName>
</protein>
<keyword evidence="2" id="KW-0472">Membrane</keyword>
<proteinExistence type="inferred from homology"/>
<dbReference type="EMBL" id="JAUSUR010000003">
    <property type="protein sequence ID" value="MDQ0361290.1"/>
    <property type="molecule type" value="Genomic_DNA"/>
</dbReference>